<feature type="region of interest" description="Disordered" evidence="1">
    <location>
        <begin position="70"/>
        <end position="139"/>
    </location>
</feature>
<evidence type="ECO:0000313" key="3">
    <source>
        <dbReference type="Proteomes" id="UP000244336"/>
    </source>
</evidence>
<feature type="region of interest" description="Disordered" evidence="1">
    <location>
        <begin position="175"/>
        <end position="254"/>
    </location>
</feature>
<dbReference type="AlphaFoldDB" id="A0A2T7CCA0"/>
<keyword evidence="3" id="KW-1185">Reference proteome</keyword>
<evidence type="ECO:0000256" key="1">
    <source>
        <dbReference type="SAM" id="MobiDB-lite"/>
    </source>
</evidence>
<dbReference type="EMBL" id="CM009757">
    <property type="protein sequence ID" value="PUZ40968.1"/>
    <property type="molecule type" value="Genomic_DNA"/>
</dbReference>
<feature type="compositionally biased region" description="Polar residues" evidence="1">
    <location>
        <begin position="235"/>
        <end position="246"/>
    </location>
</feature>
<feature type="compositionally biased region" description="Pro residues" evidence="1">
    <location>
        <begin position="115"/>
        <end position="129"/>
    </location>
</feature>
<evidence type="ECO:0000313" key="2">
    <source>
        <dbReference type="EMBL" id="PUZ40969.1"/>
    </source>
</evidence>
<feature type="compositionally biased region" description="Basic and acidic residues" evidence="1">
    <location>
        <begin position="203"/>
        <end position="217"/>
    </location>
</feature>
<feature type="compositionally biased region" description="Low complexity" evidence="1">
    <location>
        <begin position="130"/>
        <end position="139"/>
    </location>
</feature>
<gene>
    <name evidence="2" type="ORF">GQ55_9G465400</name>
</gene>
<feature type="compositionally biased region" description="Low complexity" evidence="1">
    <location>
        <begin position="175"/>
        <end position="197"/>
    </location>
</feature>
<dbReference type="Proteomes" id="UP000244336">
    <property type="component" value="Chromosome 9"/>
</dbReference>
<name>A0A2T7CCA0_9POAL</name>
<dbReference type="Gramene" id="PUZ40968">
    <property type="protein sequence ID" value="PUZ40968"/>
    <property type="gene ID" value="GQ55_9G465400"/>
</dbReference>
<dbReference type="Gramene" id="PUZ40969">
    <property type="protein sequence ID" value="PUZ40969"/>
    <property type="gene ID" value="GQ55_9G465400"/>
</dbReference>
<proteinExistence type="predicted"/>
<sequence length="287" mass="29952">MPLAERAQSLKRGDSRAHAARSTSFAGLSLLRRRGAPRVIVVRRRRGAVDKTSAHDTSTAESAVTLAANHRCPLRLSPSPDPVTSTAKSARRSTPTPTPTPTAASAAWGCAGGRPSPPRLPSVPSPAAPPGSRRPAARLRSAVCAAGDSTRRPVWLGPRLPRAVKRWPAAAPLVASHRTAATATGARQATARSRAGANARPDPSADRPTGRVPDADGHQLQQVHGRRQGHPAAHTPNSYGPSSSSRAHQDSGCGPSVPYRAADFAAFLSSPWPYGCSCRACRNCGLT</sequence>
<feature type="region of interest" description="Disordered" evidence="1">
    <location>
        <begin position="1"/>
        <end position="22"/>
    </location>
</feature>
<organism evidence="2 3">
    <name type="scientific">Panicum hallii var. hallii</name>
    <dbReference type="NCBI Taxonomy" id="1504633"/>
    <lineage>
        <taxon>Eukaryota</taxon>
        <taxon>Viridiplantae</taxon>
        <taxon>Streptophyta</taxon>
        <taxon>Embryophyta</taxon>
        <taxon>Tracheophyta</taxon>
        <taxon>Spermatophyta</taxon>
        <taxon>Magnoliopsida</taxon>
        <taxon>Liliopsida</taxon>
        <taxon>Poales</taxon>
        <taxon>Poaceae</taxon>
        <taxon>PACMAD clade</taxon>
        <taxon>Panicoideae</taxon>
        <taxon>Panicodae</taxon>
        <taxon>Paniceae</taxon>
        <taxon>Panicinae</taxon>
        <taxon>Panicum</taxon>
        <taxon>Panicum sect. Panicum</taxon>
    </lineage>
</organism>
<protein>
    <submittedName>
        <fullName evidence="2">Uncharacterized protein</fullName>
    </submittedName>
</protein>
<reference evidence="2 3" key="1">
    <citation type="submission" date="2018-04" db="EMBL/GenBank/DDBJ databases">
        <title>WGS assembly of Panicum hallii var. hallii HAL2.</title>
        <authorList>
            <person name="Lovell J."/>
            <person name="Jenkins J."/>
            <person name="Lowry D."/>
            <person name="Mamidi S."/>
            <person name="Sreedasyam A."/>
            <person name="Weng X."/>
            <person name="Barry K."/>
            <person name="Bonette J."/>
            <person name="Campitelli B."/>
            <person name="Daum C."/>
            <person name="Gordon S."/>
            <person name="Gould B."/>
            <person name="Lipzen A."/>
            <person name="MacQueen A."/>
            <person name="Palacio-Mejia J."/>
            <person name="Plott C."/>
            <person name="Shakirov E."/>
            <person name="Shu S."/>
            <person name="Yoshinaga Y."/>
            <person name="Zane M."/>
            <person name="Rokhsar D."/>
            <person name="Grimwood J."/>
            <person name="Schmutz J."/>
            <person name="Juenger T."/>
        </authorList>
    </citation>
    <scope>NUCLEOTIDE SEQUENCE [LARGE SCALE GENOMIC DNA]</scope>
    <source>
        <strain evidence="3">cv. HAL2</strain>
        <strain evidence="2">HAL2</strain>
    </source>
</reference>
<dbReference type="EMBL" id="CM009757">
    <property type="protein sequence ID" value="PUZ40969.1"/>
    <property type="molecule type" value="Genomic_DNA"/>
</dbReference>
<accession>A0A2T7CCA0</accession>